<dbReference type="EMBL" id="POUC01000446">
    <property type="protein sequence ID" value="PNG17494.1"/>
    <property type="molecule type" value="Genomic_DNA"/>
</dbReference>
<evidence type="ECO:0000256" key="1">
    <source>
        <dbReference type="SAM" id="Coils"/>
    </source>
</evidence>
<evidence type="ECO:0000313" key="2">
    <source>
        <dbReference type="EMBL" id="PNG17494.1"/>
    </source>
</evidence>
<proteinExistence type="predicted"/>
<protein>
    <submittedName>
        <fullName evidence="2">Uncharacterized protein</fullName>
    </submittedName>
</protein>
<gene>
    <name evidence="2" type="ORF">C1J00_36275</name>
</gene>
<comment type="caution">
    <text evidence="2">The sequence shown here is derived from an EMBL/GenBank/DDBJ whole genome shotgun (WGS) entry which is preliminary data.</text>
</comment>
<keyword evidence="1" id="KW-0175">Coiled coil</keyword>
<dbReference type="Proteomes" id="UP000235943">
    <property type="component" value="Unassembled WGS sequence"/>
</dbReference>
<dbReference type="AlphaFoldDB" id="A0A2N8TEV1"/>
<reference evidence="2 3" key="1">
    <citation type="submission" date="2018-01" db="EMBL/GenBank/DDBJ databases">
        <title>Draft genome sequence of Streptomyces sp. 13K301.</title>
        <authorList>
            <person name="Sahin N."/>
            <person name="Saygin H."/>
            <person name="Ay H."/>
        </authorList>
    </citation>
    <scope>NUCLEOTIDE SEQUENCE [LARGE SCALE GENOMIC DNA]</scope>
    <source>
        <strain evidence="2 3">13K301</strain>
    </source>
</reference>
<feature type="coiled-coil region" evidence="1">
    <location>
        <begin position="51"/>
        <end position="78"/>
    </location>
</feature>
<organism evidence="2 3">
    <name type="scientific">Streptomyces cahuitamycinicus</name>
    <dbReference type="NCBI Taxonomy" id="2070367"/>
    <lineage>
        <taxon>Bacteria</taxon>
        <taxon>Bacillati</taxon>
        <taxon>Actinomycetota</taxon>
        <taxon>Actinomycetes</taxon>
        <taxon>Kitasatosporales</taxon>
        <taxon>Streptomycetaceae</taxon>
        <taxon>Streptomyces</taxon>
    </lineage>
</organism>
<evidence type="ECO:0000313" key="3">
    <source>
        <dbReference type="Proteomes" id="UP000235943"/>
    </source>
</evidence>
<keyword evidence="3" id="KW-1185">Reference proteome</keyword>
<name>A0A2N8TEV1_9ACTN</name>
<sequence>MDVPDYEPGMDPEDVTPDMRATAEAEHGDMRAVGTEWIWFDKRTNKPFPWHKKAYEKAKREAKQAEVVEEELEKLEKAAAC</sequence>
<accession>A0A2N8TEV1</accession>